<dbReference type="PANTHER" id="PTHR42957:SF1">
    <property type="entry name" value="HELICASE MJ1565-RELATED"/>
    <property type="match status" value="1"/>
</dbReference>
<comment type="caution">
    <text evidence="1">The sequence shown here is derived from an EMBL/GenBank/DDBJ whole genome shotgun (WGS) entry which is preliminary data.</text>
</comment>
<dbReference type="AlphaFoldDB" id="A0A6H9G608"/>
<gene>
    <name evidence="1" type="ORF">NIES3787_05520</name>
</gene>
<reference evidence="1 2" key="1">
    <citation type="submission" date="2019-02" db="EMBL/GenBank/DDBJ databases">
        <title>Draft genome sequence of Arthrospira platensis NIES-3787.</title>
        <authorList>
            <person name="Yamaguchi H."/>
            <person name="Suzuki S."/>
            <person name="Kawachi M."/>
        </authorList>
    </citation>
    <scope>NUCLEOTIDE SEQUENCE [LARGE SCALE GENOMIC DNA]</scope>
    <source>
        <strain evidence="1 2">NIES-3787</strain>
    </source>
</reference>
<dbReference type="InterPro" id="IPR008571">
    <property type="entry name" value="HerA-like"/>
</dbReference>
<organism evidence="1 2">
    <name type="scientific">Microcystis aeruginosa NIES-3787</name>
    <dbReference type="NCBI Taxonomy" id="2517782"/>
    <lineage>
        <taxon>Bacteria</taxon>
        <taxon>Bacillati</taxon>
        <taxon>Cyanobacteriota</taxon>
        <taxon>Cyanophyceae</taxon>
        <taxon>Oscillatoriophycideae</taxon>
        <taxon>Chroococcales</taxon>
        <taxon>Microcystaceae</taxon>
        <taxon>Microcystis</taxon>
    </lineage>
</organism>
<protein>
    <submittedName>
        <fullName evidence="1">ATPase-like protein</fullName>
    </submittedName>
</protein>
<evidence type="ECO:0000313" key="1">
    <source>
        <dbReference type="EMBL" id="GCL44874.1"/>
    </source>
</evidence>
<proteinExistence type="predicted"/>
<dbReference type="RefSeq" id="WP_159247873.1">
    <property type="nucleotide sequence ID" value="NZ_BJCH01000003.1"/>
</dbReference>
<name>A0A6H9G608_MICAE</name>
<dbReference type="PANTHER" id="PTHR42957">
    <property type="entry name" value="HELICASE MJ1565-RELATED"/>
    <property type="match status" value="1"/>
</dbReference>
<dbReference type="InterPro" id="IPR027417">
    <property type="entry name" value="P-loop_NTPase"/>
</dbReference>
<dbReference type="SUPFAM" id="SSF52540">
    <property type="entry name" value="P-loop containing nucleoside triphosphate hydrolases"/>
    <property type="match status" value="1"/>
</dbReference>
<evidence type="ECO:0000313" key="2">
    <source>
        <dbReference type="Proteomes" id="UP000438874"/>
    </source>
</evidence>
<dbReference type="Gene3D" id="3.40.50.300">
    <property type="entry name" value="P-loop containing nucleotide triphosphate hydrolases"/>
    <property type="match status" value="1"/>
</dbReference>
<dbReference type="EMBL" id="BJCH01000003">
    <property type="protein sequence ID" value="GCL44874.1"/>
    <property type="molecule type" value="Genomic_DNA"/>
</dbReference>
<dbReference type="Proteomes" id="UP000438874">
    <property type="component" value="Unassembled WGS sequence"/>
</dbReference>
<accession>A0A6H9G608</accession>
<sequence>MVEYISIGSTRNRQFYGIVRSSSLGNELLGRLGFLRFNAGNSNISVLCQIISVDRRNTVHEDGSFGPVIAARGSIPYLSSIGDYEEAIAKPIAQQVNGSAAPLRANPPSGSQIVSLDDNSLMSEEEQKNPQIIFNSFAPVSERYLRYPGSLVGEAINVPIICKSFNPADDNGWGEARHAIFLGRSGSGKTHAAKIMLALYLLSTRTMGAFIPDGKGDFIRPSGRDLNLRNFLEANGRNVQVIHIEDLRLENTDQLQELLSIENFQRLVAPSIAPDKWRLLLELTLEKFTDEDEKLIVEGDKAISQEKFLEKFNDSLEFVYAETGKKLDVRIEKLKKSQEDNLTKITSLWNRVLKRFTEGEKLIDIVDHVLIEGKIYFLNIDSYNTSVNVFILGTLYKRFRSRALNLYKSRQKYANAIVYVDEANRFIPQSPKDEKQKELQEKLIDGIKTTRQYGLAWWLADQRPSAISKDAFTQMGTFFFGKGMTAVADQTNMESVLGKDGCNVYSYVATMGGSPFVASGQFIGVGSSESVAVPMQFFNSWQTLAIQNNETLDAHIQAETTNNNS</sequence>